<evidence type="ECO:0000256" key="8">
    <source>
        <dbReference type="SAM" id="Phobius"/>
    </source>
</evidence>
<feature type="transmembrane region" description="Helical" evidence="8">
    <location>
        <begin position="114"/>
        <end position="133"/>
    </location>
</feature>
<dbReference type="PANTHER" id="PTHR43066:SF1">
    <property type="entry name" value="RHOMBOID PROTEIN 2"/>
    <property type="match status" value="1"/>
</dbReference>
<evidence type="ECO:0000256" key="6">
    <source>
        <dbReference type="ARBA" id="ARBA00022989"/>
    </source>
</evidence>
<evidence type="ECO:0000313" key="10">
    <source>
        <dbReference type="EMBL" id="GLB65646.1"/>
    </source>
</evidence>
<evidence type="ECO:0000256" key="1">
    <source>
        <dbReference type="ARBA" id="ARBA00004141"/>
    </source>
</evidence>
<evidence type="ECO:0000259" key="9">
    <source>
        <dbReference type="Pfam" id="PF01694"/>
    </source>
</evidence>
<keyword evidence="5" id="KW-0378">Hydrolase</keyword>
<feature type="transmembrane region" description="Helical" evidence="8">
    <location>
        <begin position="167"/>
        <end position="184"/>
    </location>
</feature>
<dbReference type="Proteomes" id="UP001209654">
    <property type="component" value="Unassembled WGS sequence"/>
</dbReference>
<evidence type="ECO:0000256" key="5">
    <source>
        <dbReference type="ARBA" id="ARBA00022801"/>
    </source>
</evidence>
<feature type="transmembrane region" description="Helical" evidence="8">
    <location>
        <begin position="140"/>
        <end position="161"/>
    </location>
</feature>
<comment type="similarity">
    <text evidence="2">Belongs to the peptidase S54 family.</text>
</comment>
<accession>A0ABQ5MNT8</accession>
<feature type="transmembrane region" description="Helical" evidence="8">
    <location>
        <begin position="90"/>
        <end position="108"/>
    </location>
</feature>
<keyword evidence="11" id="KW-1185">Reference proteome</keyword>
<feature type="domain" description="Peptidase S54 rhomboid" evidence="9">
    <location>
        <begin position="55"/>
        <end position="185"/>
    </location>
</feature>
<reference evidence="10 11" key="1">
    <citation type="journal article" date="2023" name="Int. J. Syst. Evol. Microbiol.">
        <title>Arthrobacter mangrovi sp. nov., an actinobacterium isolated from the rhizosphere of a mangrove.</title>
        <authorList>
            <person name="Hamada M."/>
            <person name="Saitou S."/>
            <person name="Enomoto N."/>
            <person name="Nanri K."/>
            <person name="Hidaka K."/>
            <person name="Miura T."/>
            <person name="Tamura T."/>
        </authorList>
    </citation>
    <scope>NUCLEOTIDE SEQUENCE [LARGE SCALE GENOMIC DNA]</scope>
    <source>
        <strain evidence="10 11">NBRC 112813</strain>
    </source>
</reference>
<feature type="transmembrane region" description="Helical" evidence="8">
    <location>
        <begin position="12"/>
        <end position="40"/>
    </location>
</feature>
<dbReference type="RefSeq" id="WP_264793833.1">
    <property type="nucleotide sequence ID" value="NZ_BRVS01000001.1"/>
</dbReference>
<keyword evidence="4 8" id="KW-0812">Transmembrane</keyword>
<organism evidence="10 11">
    <name type="scientific">Arthrobacter mangrovi</name>
    <dbReference type="NCBI Taxonomy" id="2966350"/>
    <lineage>
        <taxon>Bacteria</taxon>
        <taxon>Bacillati</taxon>
        <taxon>Actinomycetota</taxon>
        <taxon>Actinomycetes</taxon>
        <taxon>Micrococcales</taxon>
        <taxon>Micrococcaceae</taxon>
        <taxon>Arthrobacter</taxon>
    </lineage>
</organism>
<dbReference type="Pfam" id="PF01694">
    <property type="entry name" value="Rhomboid"/>
    <property type="match status" value="1"/>
</dbReference>
<dbReference type="InterPro" id="IPR022764">
    <property type="entry name" value="Peptidase_S54_rhomboid_dom"/>
</dbReference>
<name>A0ABQ5MNT8_9MICC</name>
<dbReference type="InterPro" id="IPR035952">
    <property type="entry name" value="Rhomboid-like_sf"/>
</dbReference>
<evidence type="ECO:0000313" key="11">
    <source>
        <dbReference type="Proteomes" id="UP001209654"/>
    </source>
</evidence>
<feature type="transmembrane region" description="Helical" evidence="8">
    <location>
        <begin position="60"/>
        <end position="83"/>
    </location>
</feature>
<evidence type="ECO:0000256" key="3">
    <source>
        <dbReference type="ARBA" id="ARBA00022670"/>
    </source>
</evidence>
<comment type="caution">
    <text evidence="10">The sequence shown here is derived from an EMBL/GenBank/DDBJ whole genome shotgun (WGS) entry which is preliminary data.</text>
</comment>
<protein>
    <recommendedName>
        <fullName evidence="9">Peptidase S54 rhomboid domain-containing protein</fullName>
    </recommendedName>
</protein>
<proteinExistence type="inferred from homology"/>
<sequence>MRAASRGSRARRALGALLGMAGVLWAVFLLTLLAGGQVYYLLGNIPRRVEGLDGILFSPLLHADANHLASNTLPLVVLGFLVFLESARRFAAVLASSWLVSGIGVWLTGQGLTVGASGIVFGFLAYLLVRGFYNRSWRQVLLAVVIFLFYGSVLLGLLPTAGAGVSWQAHLFGAAGGVLAAVLMRKDRVRGRSRNQLR</sequence>
<comment type="subcellular location">
    <subcellularLocation>
        <location evidence="1">Membrane</location>
        <topology evidence="1">Multi-pass membrane protein</topology>
    </subcellularLocation>
</comment>
<dbReference type="EMBL" id="BRVS01000001">
    <property type="protein sequence ID" value="GLB65646.1"/>
    <property type="molecule type" value="Genomic_DNA"/>
</dbReference>
<gene>
    <name evidence="10" type="ORF">AHIS1636_00850</name>
</gene>
<evidence type="ECO:0000256" key="2">
    <source>
        <dbReference type="ARBA" id="ARBA00009045"/>
    </source>
</evidence>
<keyword evidence="7 8" id="KW-0472">Membrane</keyword>
<evidence type="ECO:0000256" key="4">
    <source>
        <dbReference type="ARBA" id="ARBA00022692"/>
    </source>
</evidence>
<dbReference type="SUPFAM" id="SSF144091">
    <property type="entry name" value="Rhomboid-like"/>
    <property type="match status" value="1"/>
</dbReference>
<keyword evidence="3" id="KW-0645">Protease</keyword>
<dbReference type="PANTHER" id="PTHR43066">
    <property type="entry name" value="RHOMBOID-RELATED PROTEIN"/>
    <property type="match status" value="1"/>
</dbReference>
<evidence type="ECO:0000256" key="7">
    <source>
        <dbReference type="ARBA" id="ARBA00023136"/>
    </source>
</evidence>
<dbReference type="Gene3D" id="1.20.1540.10">
    <property type="entry name" value="Rhomboid-like"/>
    <property type="match status" value="1"/>
</dbReference>
<keyword evidence="6 8" id="KW-1133">Transmembrane helix</keyword>